<evidence type="ECO:0000256" key="7">
    <source>
        <dbReference type="ARBA" id="ARBA00023239"/>
    </source>
</evidence>
<gene>
    <name evidence="10" type="ORF">EYS42_00930</name>
</gene>
<evidence type="ECO:0000256" key="2">
    <source>
        <dbReference type="ARBA" id="ARBA00022670"/>
    </source>
</evidence>
<evidence type="ECO:0000256" key="4">
    <source>
        <dbReference type="ARBA" id="ARBA00022801"/>
    </source>
</evidence>
<evidence type="ECO:0000256" key="3">
    <source>
        <dbReference type="ARBA" id="ARBA00022763"/>
    </source>
</evidence>
<dbReference type="Pfam" id="PF02586">
    <property type="entry name" value="SRAP"/>
    <property type="match status" value="1"/>
</dbReference>
<evidence type="ECO:0000256" key="6">
    <source>
        <dbReference type="ARBA" id="ARBA00023125"/>
    </source>
</evidence>
<dbReference type="GO" id="GO:0008233">
    <property type="term" value="F:peptidase activity"/>
    <property type="evidence" value="ECO:0007669"/>
    <property type="project" value="UniProtKB-KW"/>
</dbReference>
<dbReference type="PANTHER" id="PTHR13604">
    <property type="entry name" value="DC12-RELATED"/>
    <property type="match status" value="1"/>
</dbReference>
<evidence type="ECO:0000313" key="10">
    <source>
        <dbReference type="EMBL" id="TBO34047.1"/>
    </source>
</evidence>
<dbReference type="Gene3D" id="3.90.1680.10">
    <property type="entry name" value="SOS response associated peptidase-like"/>
    <property type="match status" value="1"/>
</dbReference>
<dbReference type="OrthoDB" id="6192129at2"/>
<accession>A0A4Q9H608</accession>
<feature type="region of interest" description="Disordered" evidence="9">
    <location>
        <begin position="211"/>
        <end position="231"/>
    </location>
</feature>
<keyword evidence="7" id="KW-0456">Lyase</keyword>
<dbReference type="InterPro" id="IPR003738">
    <property type="entry name" value="SRAP"/>
</dbReference>
<evidence type="ECO:0000313" key="11">
    <source>
        <dbReference type="Proteomes" id="UP000292120"/>
    </source>
</evidence>
<evidence type="ECO:0000256" key="8">
    <source>
        <dbReference type="RuleBase" id="RU364100"/>
    </source>
</evidence>
<dbReference type="EC" id="3.4.-.-" evidence="8"/>
<comment type="similarity">
    <text evidence="1 8">Belongs to the SOS response-associated peptidase family.</text>
</comment>
<reference evidence="10 11" key="1">
    <citation type="submission" date="2019-02" db="EMBL/GenBank/DDBJ databases">
        <title>Aquabacterium sp. strain KMB7.</title>
        <authorList>
            <person name="Chen W.-M."/>
        </authorList>
    </citation>
    <scope>NUCLEOTIDE SEQUENCE [LARGE SCALE GENOMIC DNA]</scope>
    <source>
        <strain evidence="10 11">KMB7</strain>
    </source>
</reference>
<protein>
    <recommendedName>
        <fullName evidence="8">Abasic site processing protein</fullName>
        <ecNumber evidence="8">3.4.-.-</ecNumber>
    </recommendedName>
</protein>
<sequence length="231" mass="25850">MVVSYCPLLDRGLLRQRYGVTAEFSSQWPEEVAPELPAPVIVRSGEAGCQLISARLGLLPHWVRDPTVVRKTFNARLETVQERAIFKDTWLRGQRCVVPALAFHLNHPLPGQRWRVTPHHPEAQDAPTVLHLAGLWARGWSPNGEALMTFTLLTLPAQEDPEASRLPALVPDDRVIEWLTAAPETAASVLSPPDTHQAWQHTQEAIPERHAATRIKNTPKDLPFRSRALPP</sequence>
<keyword evidence="3" id="KW-0227">DNA damage</keyword>
<comment type="caution">
    <text evidence="10">The sequence shown here is derived from an EMBL/GenBank/DDBJ whole genome shotgun (WGS) entry which is preliminary data.</text>
</comment>
<dbReference type="GO" id="GO:0016829">
    <property type="term" value="F:lyase activity"/>
    <property type="evidence" value="ECO:0007669"/>
    <property type="project" value="UniProtKB-KW"/>
</dbReference>
<name>A0A4Q9H608_9BURK</name>
<keyword evidence="5" id="KW-0190">Covalent protein-DNA linkage</keyword>
<evidence type="ECO:0000256" key="9">
    <source>
        <dbReference type="SAM" id="MobiDB-lite"/>
    </source>
</evidence>
<dbReference type="GO" id="GO:0006508">
    <property type="term" value="P:proteolysis"/>
    <property type="evidence" value="ECO:0007669"/>
    <property type="project" value="UniProtKB-KW"/>
</dbReference>
<dbReference type="SUPFAM" id="SSF143081">
    <property type="entry name" value="BB1717-like"/>
    <property type="match status" value="1"/>
</dbReference>
<evidence type="ECO:0000256" key="1">
    <source>
        <dbReference type="ARBA" id="ARBA00008136"/>
    </source>
</evidence>
<evidence type="ECO:0000256" key="5">
    <source>
        <dbReference type="ARBA" id="ARBA00023124"/>
    </source>
</evidence>
<dbReference type="AlphaFoldDB" id="A0A4Q9H608"/>
<proteinExistence type="inferred from homology"/>
<keyword evidence="6" id="KW-0238">DNA-binding</keyword>
<dbReference type="Proteomes" id="UP000292120">
    <property type="component" value="Unassembled WGS sequence"/>
</dbReference>
<dbReference type="GO" id="GO:0003697">
    <property type="term" value="F:single-stranded DNA binding"/>
    <property type="evidence" value="ECO:0007669"/>
    <property type="project" value="InterPro"/>
</dbReference>
<dbReference type="GO" id="GO:0106300">
    <property type="term" value="P:protein-DNA covalent cross-linking repair"/>
    <property type="evidence" value="ECO:0007669"/>
    <property type="project" value="InterPro"/>
</dbReference>
<keyword evidence="11" id="KW-1185">Reference proteome</keyword>
<dbReference type="InterPro" id="IPR036590">
    <property type="entry name" value="SRAP-like"/>
</dbReference>
<keyword evidence="4 8" id="KW-0378">Hydrolase</keyword>
<organism evidence="10 11">
    <name type="scientific">Aquabacterium lacunae</name>
    <dbReference type="NCBI Taxonomy" id="2528630"/>
    <lineage>
        <taxon>Bacteria</taxon>
        <taxon>Pseudomonadati</taxon>
        <taxon>Pseudomonadota</taxon>
        <taxon>Betaproteobacteria</taxon>
        <taxon>Burkholderiales</taxon>
        <taxon>Aquabacterium</taxon>
    </lineage>
</organism>
<keyword evidence="2 8" id="KW-0645">Protease</keyword>
<dbReference type="EMBL" id="SIXI01000001">
    <property type="protein sequence ID" value="TBO34047.1"/>
    <property type="molecule type" value="Genomic_DNA"/>
</dbReference>
<dbReference type="PANTHER" id="PTHR13604:SF0">
    <property type="entry name" value="ABASIC SITE PROCESSING PROTEIN HMCES"/>
    <property type="match status" value="1"/>
</dbReference>